<dbReference type="InterPro" id="IPR050491">
    <property type="entry name" value="AmpC-like"/>
</dbReference>
<keyword evidence="4" id="KW-1185">Reference proteome</keyword>
<name>A0A167RP35_CALVF</name>
<sequence>MATTAEKTALPSEIETFIRGVMDDWKIVGLQMCAVLPSGKTEYGAFGFRDDEDRPVDLDTYFGIASCSKAFCCFALSQLMQDYSTGRSLTPTLKPLPSGLKTFDWQTPMAKLMPDKWALFDPYASDRAALIDLVAHVTGVAPHDLMYVPGETAEEVIARLKYLKPSRGLREESQYNNLMYMAVQTLIADLSGIPYTDFIKTRNFDPIGMTSSTFDVEAVRASQNITQGFTFTGPGKDIKRAEPHFIRDNGSADMLAGGSGILSNVKDTSKWIKTLLAHGMDPSGNTPLVSEQLFKVMTQGRYLSEVNGALFPELSPAIYSCGWFRYSMQGHELFAHTGGTGRARTLRPFKMGVSAYTCIAPNDNMGFCLLSNTGVRQPALRSIVHRIVGQQLGLTQIDWSRRYLEVMAKVENAQKEKVVPRSADAAAPHLELSRYCGTYKNAAYGSFTLHGPGSSPSIKGDAVISVFAAINSSPSAPFPDEAHTTPQLYAEFNRIWCTHLRFRHKEGDTWNVTAEALYPKGWGVDKTPFVRMWSRWEAMFVLEGEGDGAEVKGMKWMENMLYPPQTKQVGDEERTIWFERTSG</sequence>
<dbReference type="AlphaFoldDB" id="A0A167RP35"/>
<gene>
    <name evidence="3" type="ORF">CALVIDRAFT_552238</name>
</gene>
<feature type="domain" description="Beta-lactamase-related" evidence="2">
    <location>
        <begin position="16"/>
        <end position="376"/>
    </location>
</feature>
<proteinExistence type="inferred from homology"/>
<protein>
    <submittedName>
        <fullName evidence="3">Beta-lactamase/transpeptidase-like protein</fullName>
    </submittedName>
</protein>
<dbReference type="Gene3D" id="3.40.710.10">
    <property type="entry name" value="DD-peptidase/beta-lactamase superfamily"/>
    <property type="match status" value="1"/>
</dbReference>
<evidence type="ECO:0000313" key="3">
    <source>
        <dbReference type="EMBL" id="KZP01123.1"/>
    </source>
</evidence>
<evidence type="ECO:0000313" key="4">
    <source>
        <dbReference type="Proteomes" id="UP000076738"/>
    </source>
</evidence>
<dbReference type="EMBL" id="KV417267">
    <property type="protein sequence ID" value="KZP01123.1"/>
    <property type="molecule type" value="Genomic_DNA"/>
</dbReference>
<dbReference type="PANTHER" id="PTHR46825:SF15">
    <property type="entry name" value="BETA-LACTAMASE-RELATED DOMAIN-CONTAINING PROTEIN"/>
    <property type="match status" value="1"/>
</dbReference>
<dbReference type="OrthoDB" id="5946976at2759"/>
<evidence type="ECO:0000259" key="2">
    <source>
        <dbReference type="Pfam" id="PF00144"/>
    </source>
</evidence>
<dbReference type="STRING" id="1330018.A0A167RP35"/>
<accession>A0A167RP35</accession>
<reference evidence="3 4" key="1">
    <citation type="journal article" date="2016" name="Mol. Biol. Evol.">
        <title>Comparative Genomics of Early-Diverging Mushroom-Forming Fungi Provides Insights into the Origins of Lignocellulose Decay Capabilities.</title>
        <authorList>
            <person name="Nagy L.G."/>
            <person name="Riley R."/>
            <person name="Tritt A."/>
            <person name="Adam C."/>
            <person name="Daum C."/>
            <person name="Floudas D."/>
            <person name="Sun H."/>
            <person name="Yadav J.S."/>
            <person name="Pangilinan J."/>
            <person name="Larsson K.H."/>
            <person name="Matsuura K."/>
            <person name="Barry K."/>
            <person name="Labutti K."/>
            <person name="Kuo R."/>
            <person name="Ohm R.A."/>
            <person name="Bhattacharya S.S."/>
            <person name="Shirouzu T."/>
            <person name="Yoshinaga Y."/>
            <person name="Martin F.M."/>
            <person name="Grigoriev I.V."/>
            <person name="Hibbett D.S."/>
        </authorList>
    </citation>
    <scope>NUCLEOTIDE SEQUENCE [LARGE SCALE GENOMIC DNA]</scope>
    <source>
        <strain evidence="3 4">TUFC12733</strain>
    </source>
</reference>
<dbReference type="SUPFAM" id="SSF56601">
    <property type="entry name" value="beta-lactamase/transpeptidase-like"/>
    <property type="match status" value="1"/>
</dbReference>
<dbReference type="InterPro" id="IPR012338">
    <property type="entry name" value="Beta-lactam/transpept-like"/>
</dbReference>
<dbReference type="PANTHER" id="PTHR46825">
    <property type="entry name" value="D-ALANYL-D-ALANINE-CARBOXYPEPTIDASE/ENDOPEPTIDASE AMPH"/>
    <property type="match status" value="1"/>
</dbReference>
<organism evidence="3 4">
    <name type="scientific">Calocera viscosa (strain TUFC12733)</name>
    <dbReference type="NCBI Taxonomy" id="1330018"/>
    <lineage>
        <taxon>Eukaryota</taxon>
        <taxon>Fungi</taxon>
        <taxon>Dikarya</taxon>
        <taxon>Basidiomycota</taxon>
        <taxon>Agaricomycotina</taxon>
        <taxon>Dacrymycetes</taxon>
        <taxon>Dacrymycetales</taxon>
        <taxon>Dacrymycetaceae</taxon>
        <taxon>Calocera</taxon>
    </lineage>
</organism>
<comment type="similarity">
    <text evidence="1">Belongs to the peptidase S12 family.</text>
</comment>
<evidence type="ECO:0000256" key="1">
    <source>
        <dbReference type="ARBA" id="ARBA00038215"/>
    </source>
</evidence>
<dbReference type="Proteomes" id="UP000076738">
    <property type="component" value="Unassembled WGS sequence"/>
</dbReference>
<dbReference type="InterPro" id="IPR001466">
    <property type="entry name" value="Beta-lactam-related"/>
</dbReference>
<dbReference type="Pfam" id="PF00144">
    <property type="entry name" value="Beta-lactamase"/>
    <property type="match status" value="1"/>
</dbReference>